<dbReference type="GO" id="GO:0047498">
    <property type="term" value="F:calcium-dependent phospholipase A2 activity"/>
    <property type="evidence" value="ECO:0007669"/>
    <property type="project" value="TreeGrafter"/>
</dbReference>
<keyword evidence="5" id="KW-0479">Metal-binding</keyword>
<proteinExistence type="inferred from homology"/>
<dbReference type="GO" id="GO:0050482">
    <property type="term" value="P:arachidonate secretion"/>
    <property type="evidence" value="ECO:0007669"/>
    <property type="project" value="InterPro"/>
</dbReference>
<keyword evidence="8" id="KW-0732">Signal</keyword>
<feature type="binding site" evidence="5">
    <location>
        <position position="59"/>
    </location>
    <ligand>
        <name>Ca(2+)</name>
        <dbReference type="ChEBI" id="CHEBI:29108"/>
    </ligand>
</feature>
<dbReference type="GO" id="GO:0005509">
    <property type="term" value="F:calcium ion binding"/>
    <property type="evidence" value="ECO:0007669"/>
    <property type="project" value="InterPro"/>
</dbReference>
<comment type="subcellular location">
    <subcellularLocation>
        <location evidence="1 8">Secreted</location>
    </subcellularLocation>
</comment>
<keyword evidence="5 8" id="KW-0106">Calcium</keyword>
<dbReference type="GO" id="GO:0006644">
    <property type="term" value="P:phospholipid metabolic process"/>
    <property type="evidence" value="ECO:0007669"/>
    <property type="project" value="InterPro"/>
</dbReference>
<keyword evidence="11" id="KW-1185">Reference proteome</keyword>
<evidence type="ECO:0000256" key="1">
    <source>
        <dbReference type="ARBA" id="ARBA00004613"/>
    </source>
</evidence>
<dbReference type="InterPro" id="IPR036444">
    <property type="entry name" value="PLipase_A2_dom_sf"/>
</dbReference>
<dbReference type="InterPro" id="IPR033113">
    <property type="entry name" value="PLA2_histidine"/>
</dbReference>
<dbReference type="GO" id="GO:0005543">
    <property type="term" value="F:phospholipid binding"/>
    <property type="evidence" value="ECO:0007669"/>
    <property type="project" value="TreeGrafter"/>
</dbReference>
<evidence type="ECO:0000256" key="3">
    <source>
        <dbReference type="ARBA" id="ARBA00023157"/>
    </source>
</evidence>
<feature type="binding site" evidence="5">
    <location>
        <position position="78"/>
    </location>
    <ligand>
        <name>Ca(2+)</name>
        <dbReference type="ChEBI" id="CHEBI:29108"/>
    </ligand>
</feature>
<feature type="binding site" evidence="5">
    <location>
        <position position="61"/>
    </location>
    <ligand>
        <name>Ca(2+)</name>
        <dbReference type="ChEBI" id="CHEBI:29108"/>
    </ligand>
</feature>
<evidence type="ECO:0000256" key="4">
    <source>
        <dbReference type="PIRSR" id="PIRSR601211-1"/>
    </source>
</evidence>
<name>A0A6S7HTB2_PARCT</name>
<dbReference type="Proteomes" id="UP001152795">
    <property type="component" value="Unassembled WGS sequence"/>
</dbReference>
<keyword evidence="2 8" id="KW-0964">Secreted</keyword>
<feature type="disulfide bond" evidence="6">
    <location>
        <begin position="58"/>
        <end position="74"/>
    </location>
</feature>
<dbReference type="OrthoDB" id="5985583at2759"/>
<comment type="caution">
    <text evidence="10">The sequence shown here is derived from an EMBL/GenBank/DDBJ whole genome shotgun (WGS) entry which is preliminary data.</text>
</comment>
<keyword evidence="8" id="KW-0378">Hydrolase</keyword>
<comment type="catalytic activity">
    <reaction evidence="8">
        <text>a 1,2-diacyl-sn-glycero-3-phosphocholine + H2O = a 1-acyl-sn-glycero-3-phosphocholine + a fatty acid + H(+)</text>
        <dbReference type="Rhea" id="RHEA:15801"/>
        <dbReference type="ChEBI" id="CHEBI:15377"/>
        <dbReference type="ChEBI" id="CHEBI:15378"/>
        <dbReference type="ChEBI" id="CHEBI:28868"/>
        <dbReference type="ChEBI" id="CHEBI:57643"/>
        <dbReference type="ChEBI" id="CHEBI:58168"/>
        <dbReference type="EC" id="3.1.1.4"/>
    </reaction>
</comment>
<evidence type="ECO:0000313" key="10">
    <source>
        <dbReference type="EMBL" id="CAB4007749.1"/>
    </source>
</evidence>
<dbReference type="EC" id="3.1.1.4" evidence="8"/>
<dbReference type="SMART" id="SM00085">
    <property type="entry name" value="PA2c"/>
    <property type="match status" value="1"/>
</dbReference>
<feature type="disulfide bond" evidence="6">
    <location>
        <begin position="73"/>
        <end position="132"/>
    </location>
</feature>
<feature type="disulfide bond" evidence="6">
    <location>
        <begin position="80"/>
        <end position="125"/>
    </location>
</feature>
<accession>A0A6S7HTB2</accession>
<dbReference type="GO" id="GO:0005576">
    <property type="term" value="C:extracellular region"/>
    <property type="evidence" value="ECO:0007669"/>
    <property type="project" value="UniProtKB-SubCell"/>
</dbReference>
<feature type="domain" description="Phospholipase A2-like central" evidence="9">
    <location>
        <begin position="32"/>
        <end position="152"/>
    </location>
</feature>
<dbReference type="InterPro" id="IPR033112">
    <property type="entry name" value="PLA2_Asp_AS"/>
</dbReference>
<evidence type="ECO:0000259" key="9">
    <source>
        <dbReference type="SMART" id="SM00085"/>
    </source>
</evidence>
<organism evidence="10 11">
    <name type="scientific">Paramuricea clavata</name>
    <name type="common">Red gorgonian</name>
    <name type="synonym">Violescent sea-whip</name>
    <dbReference type="NCBI Taxonomy" id="317549"/>
    <lineage>
        <taxon>Eukaryota</taxon>
        <taxon>Metazoa</taxon>
        <taxon>Cnidaria</taxon>
        <taxon>Anthozoa</taxon>
        <taxon>Octocorallia</taxon>
        <taxon>Malacalcyonacea</taxon>
        <taxon>Plexauridae</taxon>
        <taxon>Paramuricea</taxon>
    </lineage>
</organism>
<dbReference type="SUPFAM" id="SSF48619">
    <property type="entry name" value="Phospholipase A2, PLA2"/>
    <property type="match status" value="1"/>
</dbReference>
<dbReference type="PROSITE" id="PS00119">
    <property type="entry name" value="PA2_ASP"/>
    <property type="match status" value="1"/>
</dbReference>
<evidence type="ECO:0000256" key="7">
    <source>
        <dbReference type="RuleBase" id="RU003654"/>
    </source>
</evidence>
<evidence type="ECO:0000256" key="6">
    <source>
        <dbReference type="PIRSR" id="PIRSR601211-3"/>
    </source>
</evidence>
<sequence>MKTIAILLILATLLVWLAVKAEENGRAKRALAILEFARMIRCTTGRSAFLYNGYGRWCGLGGSGTPVDATDWCCRDHDYCYRNLVSSKTCTKFRLRFTSYKRDPNGACTSCSSSNSGCGAGLCRCDQIAANCFKTASFNRKYVNYKSKNSGK</sequence>
<reference evidence="10" key="1">
    <citation type="submission" date="2020-04" db="EMBL/GenBank/DDBJ databases">
        <authorList>
            <person name="Alioto T."/>
            <person name="Alioto T."/>
            <person name="Gomez Garrido J."/>
        </authorList>
    </citation>
    <scope>NUCLEOTIDE SEQUENCE</scope>
    <source>
        <strain evidence="10">A484AB</strain>
    </source>
</reference>
<dbReference type="GO" id="GO:0016042">
    <property type="term" value="P:lipid catabolic process"/>
    <property type="evidence" value="ECO:0007669"/>
    <property type="project" value="InterPro"/>
</dbReference>
<dbReference type="PRINTS" id="PR00389">
    <property type="entry name" value="PHPHLIPASEA2"/>
</dbReference>
<dbReference type="PANTHER" id="PTHR11716:SF51">
    <property type="entry name" value="PHOSPHOLIPASE A2"/>
    <property type="match status" value="1"/>
</dbReference>
<evidence type="ECO:0000313" key="11">
    <source>
        <dbReference type="Proteomes" id="UP001152795"/>
    </source>
</evidence>
<dbReference type="PANTHER" id="PTHR11716">
    <property type="entry name" value="PHOSPHOLIPASE A2 FAMILY MEMBER"/>
    <property type="match status" value="1"/>
</dbReference>
<dbReference type="EMBL" id="CACRXK020005898">
    <property type="protein sequence ID" value="CAB4007749.1"/>
    <property type="molecule type" value="Genomic_DNA"/>
</dbReference>
<feature type="chain" id="PRO_5040558167" description="Phospholipase A2" evidence="8">
    <location>
        <begin position="22"/>
        <end position="152"/>
    </location>
</feature>
<dbReference type="PROSITE" id="PS00118">
    <property type="entry name" value="PA2_HIS"/>
    <property type="match status" value="1"/>
</dbReference>
<dbReference type="AlphaFoldDB" id="A0A6S7HTB2"/>
<feature type="disulfide bond" evidence="6">
    <location>
        <begin position="111"/>
        <end position="123"/>
    </location>
</feature>
<evidence type="ECO:0000256" key="2">
    <source>
        <dbReference type="ARBA" id="ARBA00022525"/>
    </source>
</evidence>
<comment type="similarity">
    <text evidence="7">Belongs to the phospholipase A2 family.</text>
</comment>
<comment type="cofactor">
    <cofactor evidence="5">
        <name>Ca(2+)</name>
        <dbReference type="ChEBI" id="CHEBI:29108"/>
    </cofactor>
    <text evidence="5">Binds 1 Ca(2+) ion per subunit.</text>
</comment>
<protein>
    <recommendedName>
        <fullName evidence="8">Phospholipase A2</fullName>
        <ecNumber evidence="8">3.1.1.4</ecNumber>
    </recommendedName>
</protein>
<evidence type="ECO:0000256" key="8">
    <source>
        <dbReference type="RuleBase" id="RU361236"/>
    </source>
</evidence>
<keyword evidence="3 6" id="KW-1015">Disulfide bond</keyword>
<feature type="disulfide bond" evidence="6">
    <location>
        <begin position="90"/>
        <end position="118"/>
    </location>
</feature>
<dbReference type="Gene3D" id="1.20.90.10">
    <property type="entry name" value="Phospholipase A2 domain"/>
    <property type="match status" value="1"/>
</dbReference>
<gene>
    <name evidence="10" type="ORF">PACLA_8A066612</name>
</gene>
<dbReference type="InterPro" id="IPR001211">
    <property type="entry name" value="PLA2"/>
</dbReference>
<feature type="signal peptide" evidence="8">
    <location>
        <begin position="1"/>
        <end position="21"/>
    </location>
</feature>
<dbReference type="Pfam" id="PF00068">
    <property type="entry name" value="Phospholip_A2_1"/>
    <property type="match status" value="1"/>
</dbReference>
<feature type="active site" evidence="4">
    <location>
        <position position="77"/>
    </location>
</feature>
<dbReference type="InterPro" id="IPR016090">
    <property type="entry name" value="PLA2-like_dom"/>
</dbReference>
<evidence type="ECO:0000256" key="5">
    <source>
        <dbReference type="PIRSR" id="PIRSR601211-2"/>
    </source>
</evidence>
<keyword evidence="8" id="KW-0443">Lipid metabolism</keyword>
<dbReference type="CDD" id="cd00125">
    <property type="entry name" value="PLA2c"/>
    <property type="match status" value="1"/>
</dbReference>
<feature type="active site" evidence="4">
    <location>
        <position position="126"/>
    </location>
</feature>